<dbReference type="AlphaFoldDB" id="A0A177MXL4"/>
<organism evidence="7 8">
    <name type="scientific">Methylomonas koyamae</name>
    <dbReference type="NCBI Taxonomy" id="702114"/>
    <lineage>
        <taxon>Bacteria</taxon>
        <taxon>Pseudomonadati</taxon>
        <taxon>Pseudomonadota</taxon>
        <taxon>Gammaproteobacteria</taxon>
        <taxon>Methylococcales</taxon>
        <taxon>Methylococcaceae</taxon>
        <taxon>Methylomonas</taxon>
    </lineage>
</organism>
<dbReference type="InterPro" id="IPR013324">
    <property type="entry name" value="RNA_pol_sigma_r3/r4-like"/>
</dbReference>
<dbReference type="SUPFAM" id="SSF88659">
    <property type="entry name" value="Sigma3 and sigma4 domains of RNA polymerase sigma factors"/>
    <property type="match status" value="1"/>
</dbReference>
<dbReference type="Pfam" id="PF04542">
    <property type="entry name" value="Sigma70_r2"/>
    <property type="match status" value="1"/>
</dbReference>
<dbReference type="InterPro" id="IPR013249">
    <property type="entry name" value="RNA_pol_sigma70_r4_t2"/>
</dbReference>
<evidence type="ECO:0000313" key="7">
    <source>
        <dbReference type="EMBL" id="OAI10124.1"/>
    </source>
</evidence>
<dbReference type="EMBL" id="LUUJ01000140">
    <property type="protein sequence ID" value="OAI10124.1"/>
    <property type="molecule type" value="Genomic_DNA"/>
</dbReference>
<gene>
    <name evidence="7" type="ORF">A1507_22080</name>
</gene>
<evidence type="ECO:0008006" key="9">
    <source>
        <dbReference type="Google" id="ProtNLM"/>
    </source>
</evidence>
<dbReference type="InterPro" id="IPR007627">
    <property type="entry name" value="RNA_pol_sigma70_r2"/>
</dbReference>
<dbReference type="RefSeq" id="WP_054763120.1">
    <property type="nucleotide sequence ID" value="NZ_AP019777.1"/>
</dbReference>
<evidence type="ECO:0000259" key="6">
    <source>
        <dbReference type="Pfam" id="PF08281"/>
    </source>
</evidence>
<comment type="similarity">
    <text evidence="1">Belongs to the sigma-70 factor family. ECF subfamily.</text>
</comment>
<evidence type="ECO:0000256" key="2">
    <source>
        <dbReference type="ARBA" id="ARBA00023015"/>
    </source>
</evidence>
<accession>A0A177MXL4</accession>
<feature type="domain" description="RNA polymerase sigma-70 region 2" evidence="5">
    <location>
        <begin position="10"/>
        <end position="68"/>
    </location>
</feature>
<dbReference type="GO" id="GO:0016987">
    <property type="term" value="F:sigma factor activity"/>
    <property type="evidence" value="ECO:0007669"/>
    <property type="project" value="UniProtKB-KW"/>
</dbReference>
<comment type="caution">
    <text evidence="7">The sequence shown here is derived from an EMBL/GenBank/DDBJ whole genome shotgun (WGS) entry which is preliminary data.</text>
</comment>
<dbReference type="InterPro" id="IPR014284">
    <property type="entry name" value="RNA_pol_sigma-70_dom"/>
</dbReference>
<evidence type="ECO:0000259" key="5">
    <source>
        <dbReference type="Pfam" id="PF04542"/>
    </source>
</evidence>
<dbReference type="NCBIfam" id="TIGR02937">
    <property type="entry name" value="sigma70-ECF"/>
    <property type="match status" value="1"/>
</dbReference>
<proteinExistence type="inferred from homology"/>
<evidence type="ECO:0000256" key="4">
    <source>
        <dbReference type="ARBA" id="ARBA00023163"/>
    </source>
</evidence>
<evidence type="ECO:0000256" key="3">
    <source>
        <dbReference type="ARBA" id="ARBA00023082"/>
    </source>
</evidence>
<sequence>MTWHHLLDKLFRKHNGELLAFAARRASPHSAEDIAQEAFLRLMNHPDLDAIDNPRAYLFKTAANLSSNLYDYDQVRRRYHSEEPVDTESLPSTAPSPDAAVAAQQQLERFLAVLGLLPEVCQHAFVLNKFDGLSYPEVAAALGISAKSAQRYVLKAWQHVLQNLGEEFFGDGMAG</sequence>
<evidence type="ECO:0000256" key="1">
    <source>
        <dbReference type="ARBA" id="ARBA00010641"/>
    </source>
</evidence>
<dbReference type="InterPro" id="IPR013325">
    <property type="entry name" value="RNA_pol_sigma_r2"/>
</dbReference>
<dbReference type="Gene3D" id="1.10.10.10">
    <property type="entry name" value="Winged helix-like DNA-binding domain superfamily/Winged helix DNA-binding domain"/>
    <property type="match status" value="1"/>
</dbReference>
<keyword evidence="4" id="KW-0804">Transcription</keyword>
<dbReference type="InterPro" id="IPR039425">
    <property type="entry name" value="RNA_pol_sigma-70-like"/>
</dbReference>
<dbReference type="SUPFAM" id="SSF88946">
    <property type="entry name" value="Sigma2 domain of RNA polymerase sigma factors"/>
    <property type="match status" value="1"/>
</dbReference>
<reference evidence="7 8" key="1">
    <citation type="submission" date="2016-03" db="EMBL/GenBank/DDBJ databases">
        <authorList>
            <person name="Ploux O."/>
        </authorList>
    </citation>
    <scope>NUCLEOTIDE SEQUENCE [LARGE SCALE GENOMIC DNA]</scope>
    <source>
        <strain evidence="7 8">R-45378</strain>
    </source>
</reference>
<feature type="domain" description="RNA polymerase sigma factor 70 region 4 type 2" evidence="6">
    <location>
        <begin position="108"/>
        <end position="156"/>
    </location>
</feature>
<dbReference type="OrthoDB" id="9784272at2"/>
<keyword evidence="3" id="KW-0731">Sigma factor</keyword>
<dbReference type="InterPro" id="IPR036388">
    <property type="entry name" value="WH-like_DNA-bd_sf"/>
</dbReference>
<name>A0A177MXL4_9GAMM</name>
<dbReference type="Gene3D" id="1.10.1740.10">
    <property type="match status" value="1"/>
</dbReference>
<evidence type="ECO:0000313" key="8">
    <source>
        <dbReference type="Proteomes" id="UP000077857"/>
    </source>
</evidence>
<dbReference type="Pfam" id="PF08281">
    <property type="entry name" value="Sigma70_r4_2"/>
    <property type="match status" value="1"/>
</dbReference>
<dbReference type="PANTHER" id="PTHR43133:SF63">
    <property type="entry name" value="RNA POLYMERASE SIGMA FACTOR FECI-RELATED"/>
    <property type="match status" value="1"/>
</dbReference>
<dbReference type="PANTHER" id="PTHR43133">
    <property type="entry name" value="RNA POLYMERASE ECF-TYPE SIGMA FACTO"/>
    <property type="match status" value="1"/>
</dbReference>
<dbReference type="GO" id="GO:0003677">
    <property type="term" value="F:DNA binding"/>
    <property type="evidence" value="ECO:0007669"/>
    <property type="project" value="InterPro"/>
</dbReference>
<protein>
    <recommendedName>
        <fullName evidence="9">RNA polymerase subunit sigma-24</fullName>
    </recommendedName>
</protein>
<dbReference type="Proteomes" id="UP000077857">
    <property type="component" value="Unassembled WGS sequence"/>
</dbReference>
<keyword evidence="2" id="KW-0805">Transcription regulation</keyword>
<dbReference type="GO" id="GO:0006352">
    <property type="term" value="P:DNA-templated transcription initiation"/>
    <property type="evidence" value="ECO:0007669"/>
    <property type="project" value="InterPro"/>
</dbReference>